<dbReference type="EMBL" id="OZ035834">
    <property type="protein sequence ID" value="CAL1574495.1"/>
    <property type="molecule type" value="Genomic_DNA"/>
</dbReference>
<feature type="region of interest" description="Disordered" evidence="1">
    <location>
        <begin position="15"/>
        <end position="95"/>
    </location>
</feature>
<evidence type="ECO:0000313" key="3">
    <source>
        <dbReference type="Proteomes" id="UP001497482"/>
    </source>
</evidence>
<dbReference type="Proteomes" id="UP001497482">
    <property type="component" value="Chromosome 12"/>
</dbReference>
<dbReference type="AlphaFoldDB" id="A0AAV2JCU8"/>
<keyword evidence="3" id="KW-1185">Reference proteome</keyword>
<feature type="compositionally biased region" description="Basic and acidic residues" evidence="1">
    <location>
        <begin position="22"/>
        <end position="39"/>
    </location>
</feature>
<name>A0AAV2JCU8_KNICA</name>
<organism evidence="2 3">
    <name type="scientific">Knipowitschia caucasica</name>
    <name type="common">Caucasian dwarf goby</name>
    <name type="synonym">Pomatoschistus caucasicus</name>
    <dbReference type="NCBI Taxonomy" id="637954"/>
    <lineage>
        <taxon>Eukaryota</taxon>
        <taxon>Metazoa</taxon>
        <taxon>Chordata</taxon>
        <taxon>Craniata</taxon>
        <taxon>Vertebrata</taxon>
        <taxon>Euteleostomi</taxon>
        <taxon>Actinopterygii</taxon>
        <taxon>Neopterygii</taxon>
        <taxon>Teleostei</taxon>
        <taxon>Neoteleostei</taxon>
        <taxon>Acanthomorphata</taxon>
        <taxon>Gobiaria</taxon>
        <taxon>Gobiiformes</taxon>
        <taxon>Gobioidei</taxon>
        <taxon>Gobiidae</taxon>
        <taxon>Gobiinae</taxon>
        <taxon>Knipowitschia</taxon>
    </lineage>
</organism>
<proteinExistence type="predicted"/>
<reference evidence="2 3" key="1">
    <citation type="submission" date="2024-04" db="EMBL/GenBank/DDBJ databases">
        <authorList>
            <person name="Waldvogel A.-M."/>
            <person name="Schoenle A."/>
        </authorList>
    </citation>
    <scope>NUCLEOTIDE SEQUENCE [LARGE SCALE GENOMIC DNA]</scope>
</reference>
<accession>A0AAV2JCU8</accession>
<sequence length="95" mass="10256">MLSTQNVATVFWDGINTGPFEKNQESSDQRETSWRHAGDRGVWAPDPSVVPSGPVWDHNDPPGTTVTRLGPRGPIWDHGDPSGTTGTRLGPRGPV</sequence>
<evidence type="ECO:0000256" key="1">
    <source>
        <dbReference type="SAM" id="MobiDB-lite"/>
    </source>
</evidence>
<feature type="compositionally biased region" description="Low complexity" evidence="1">
    <location>
        <begin position="83"/>
        <end position="95"/>
    </location>
</feature>
<evidence type="ECO:0000313" key="2">
    <source>
        <dbReference type="EMBL" id="CAL1574495.1"/>
    </source>
</evidence>
<protein>
    <submittedName>
        <fullName evidence="2">Uncharacterized protein</fullName>
    </submittedName>
</protein>
<gene>
    <name evidence="2" type="ORF">KC01_LOCUS6218</name>
</gene>